<dbReference type="PROSITE" id="PS50026">
    <property type="entry name" value="EGF_3"/>
    <property type="match status" value="1"/>
</dbReference>
<organism evidence="7">
    <name type="scientific">Trebouxia lynnae</name>
    <dbReference type="NCBI Taxonomy" id="1825957"/>
    <lineage>
        <taxon>Eukaryota</taxon>
        <taxon>Viridiplantae</taxon>
        <taxon>Chlorophyta</taxon>
        <taxon>core chlorophytes</taxon>
        <taxon>Trebouxiophyceae</taxon>
        <taxon>Trebouxiales</taxon>
        <taxon>Trebouxiaceae</taxon>
        <taxon>Trebouxia</taxon>
    </lineage>
</organism>
<comment type="caution">
    <text evidence="1">Lacks conserved residue(s) required for the propagation of feature annotation.</text>
</comment>
<dbReference type="PANTHER" id="PTHR10044">
    <property type="entry name" value="INHIBITOR OF APOPTOSIS"/>
    <property type="match status" value="1"/>
</dbReference>
<dbReference type="InterPro" id="IPR050784">
    <property type="entry name" value="IAP"/>
</dbReference>
<feature type="disulfide bond" evidence="1">
    <location>
        <begin position="262"/>
        <end position="271"/>
    </location>
</feature>
<feature type="region of interest" description="Disordered" evidence="3">
    <location>
        <begin position="441"/>
        <end position="470"/>
    </location>
</feature>
<sequence length="563" mass="59992">MHYWILVVLCGLTVTTCEASSRHQILERPNAVANVTGVSAGFGEPGELALCDCEFATGPPDGLSCDKEGWFISNFEREGSWLTGGGLVPLSRARCCRPCLPSELPDSQGQISPDSKGVAIVSIGCHKSTGSGSGALKCEPQGSSFVTGFTEAIRVSNAANYFYPVGAVECCTPSVLLSTGEAWELERCDCSFSTDINCGEMDSHRLLQGFERWRITALGLVPIAPAQCCKTCLSKVIHPLDSCSDLNFCSGHGVCNLGSCDCFDGYGGPDCGNVLGGSGGQLPEWATSLIIFGSCVLVTTLVLVAGRVVHYIADRHAEEGEDEGLGEPLILRIDQDDQGSVGSEDTTRFDSDDDMPPIETEAVGGGVLIPEGHRGDTVETEAQSFVVPVANGIQLETRRRNRRLPADESTTAGDVGVTDSEDEADSAEDLQRIEAAAAAIGQRLDASPSAQTSEEIQVGEAGNNNPSLDELHTEDAAQEDDMHGNNDSIMDAKKEAPFEEVNDDPTAALLRGAECNVCMNRPVQVVVIPCGHATLCRRCSRRLTRCPVCRKEIVRRQRIYLGG</sequence>
<dbReference type="PROSITE" id="PS50089">
    <property type="entry name" value="ZF_RING_2"/>
    <property type="match status" value="1"/>
</dbReference>
<dbReference type="Pfam" id="PF23106">
    <property type="entry name" value="EGF_Teneurin"/>
    <property type="match status" value="1"/>
</dbReference>
<keyword evidence="2" id="KW-0862">Zinc</keyword>
<evidence type="ECO:0000256" key="2">
    <source>
        <dbReference type="PROSITE-ProRule" id="PRU00175"/>
    </source>
</evidence>
<evidence type="ECO:0000256" key="3">
    <source>
        <dbReference type="SAM" id="MobiDB-lite"/>
    </source>
</evidence>
<feature type="chain" id="PRO_5029455972" evidence="4">
    <location>
        <begin position="20"/>
        <end position="563"/>
    </location>
</feature>
<evidence type="ECO:0000313" key="7">
    <source>
        <dbReference type="EMBL" id="QOL01263.1"/>
    </source>
</evidence>
<name>A0A7L9QEI4_9CHLO</name>
<feature type="region of interest" description="Disordered" evidence="3">
    <location>
        <begin position="398"/>
        <end position="427"/>
    </location>
</feature>
<dbReference type="GO" id="GO:0043027">
    <property type="term" value="F:cysteine-type endopeptidase inhibitor activity involved in apoptotic process"/>
    <property type="evidence" value="ECO:0007669"/>
    <property type="project" value="TreeGrafter"/>
</dbReference>
<accession>A0A7L9QEI4</accession>
<dbReference type="PROSITE" id="PS00022">
    <property type="entry name" value="EGF_1"/>
    <property type="match status" value="1"/>
</dbReference>
<protein>
    <submittedName>
        <fullName evidence="7">Putative extracellular protein TR9_068</fullName>
    </submittedName>
</protein>
<dbReference type="SUPFAM" id="SSF57850">
    <property type="entry name" value="RING/U-box"/>
    <property type="match status" value="1"/>
</dbReference>
<evidence type="ECO:0000259" key="6">
    <source>
        <dbReference type="PROSITE" id="PS50089"/>
    </source>
</evidence>
<dbReference type="Gene3D" id="3.30.40.10">
    <property type="entry name" value="Zinc/RING finger domain, C3HC4 (zinc finger)"/>
    <property type="match status" value="1"/>
</dbReference>
<keyword evidence="2" id="KW-0479">Metal-binding</keyword>
<evidence type="ECO:0000256" key="1">
    <source>
        <dbReference type="PROSITE-ProRule" id="PRU00076"/>
    </source>
</evidence>
<reference evidence="7" key="1">
    <citation type="journal article" date="2020" name="Microb. Ecol.">
        <title>The Under-explored Extracellular Proteome of Aero-Terrestrial Microalgae Provides Clues on Different Mechanisms of Desiccation Tolerance in Non-Model Organisms.</title>
        <authorList>
            <person name="Gonzalez-Hourcade M."/>
            <person name="Del Campo E.M."/>
            <person name="Casano L.M."/>
        </authorList>
    </citation>
    <scope>NUCLEOTIDE SEQUENCE</scope>
    <source>
        <strain evidence="7">TR9</strain>
    </source>
</reference>
<dbReference type="InterPro" id="IPR013083">
    <property type="entry name" value="Znf_RING/FYVE/PHD"/>
</dbReference>
<dbReference type="GO" id="GO:0051726">
    <property type="term" value="P:regulation of cell cycle"/>
    <property type="evidence" value="ECO:0007669"/>
    <property type="project" value="TreeGrafter"/>
</dbReference>
<dbReference type="GO" id="GO:0031398">
    <property type="term" value="P:positive regulation of protein ubiquitination"/>
    <property type="evidence" value="ECO:0007669"/>
    <property type="project" value="TreeGrafter"/>
</dbReference>
<dbReference type="GO" id="GO:0008270">
    <property type="term" value="F:zinc ion binding"/>
    <property type="evidence" value="ECO:0007669"/>
    <property type="project" value="UniProtKB-KW"/>
</dbReference>
<evidence type="ECO:0000256" key="4">
    <source>
        <dbReference type="SAM" id="SignalP"/>
    </source>
</evidence>
<feature type="domain" description="RING-type" evidence="6">
    <location>
        <begin position="515"/>
        <end position="550"/>
    </location>
</feature>
<dbReference type="PANTHER" id="PTHR10044:SF139">
    <property type="entry name" value="DEATH-ASSOCIATED INHIBITOR OF APOPTOSIS 2"/>
    <property type="match status" value="1"/>
</dbReference>
<feature type="region of interest" description="Disordered" evidence="3">
    <location>
        <begin position="332"/>
        <end position="356"/>
    </location>
</feature>
<dbReference type="GO" id="GO:0005634">
    <property type="term" value="C:nucleus"/>
    <property type="evidence" value="ECO:0007669"/>
    <property type="project" value="TreeGrafter"/>
</dbReference>
<dbReference type="SMART" id="SM00184">
    <property type="entry name" value="RING"/>
    <property type="match status" value="1"/>
</dbReference>
<dbReference type="Pfam" id="PF13920">
    <property type="entry name" value="zf-C3HC4_3"/>
    <property type="match status" value="1"/>
</dbReference>
<feature type="domain" description="EGF-like" evidence="5">
    <location>
        <begin position="239"/>
        <end position="272"/>
    </location>
</feature>
<dbReference type="EMBL" id="MT439016">
    <property type="protein sequence ID" value="QOL01263.1"/>
    <property type="molecule type" value="mRNA"/>
</dbReference>
<dbReference type="PROSITE" id="PS01186">
    <property type="entry name" value="EGF_2"/>
    <property type="match status" value="1"/>
</dbReference>
<dbReference type="GO" id="GO:0005737">
    <property type="term" value="C:cytoplasm"/>
    <property type="evidence" value="ECO:0007669"/>
    <property type="project" value="TreeGrafter"/>
</dbReference>
<keyword evidence="1" id="KW-1015">Disulfide bond</keyword>
<proteinExistence type="evidence at transcript level"/>
<feature type="signal peptide" evidence="4">
    <location>
        <begin position="1"/>
        <end position="19"/>
    </location>
</feature>
<dbReference type="InterPro" id="IPR001841">
    <property type="entry name" value="Znf_RING"/>
</dbReference>
<keyword evidence="1" id="KW-0245">EGF-like domain</keyword>
<evidence type="ECO:0000259" key="5">
    <source>
        <dbReference type="PROSITE" id="PS50026"/>
    </source>
</evidence>
<dbReference type="AlphaFoldDB" id="A0A7L9QEI4"/>
<keyword evidence="2" id="KW-0863">Zinc-finger</keyword>
<dbReference type="GO" id="GO:0061630">
    <property type="term" value="F:ubiquitin protein ligase activity"/>
    <property type="evidence" value="ECO:0007669"/>
    <property type="project" value="TreeGrafter"/>
</dbReference>
<keyword evidence="4" id="KW-0732">Signal</keyword>
<dbReference type="InterPro" id="IPR000742">
    <property type="entry name" value="EGF"/>
</dbReference>